<evidence type="ECO:0000313" key="3">
    <source>
        <dbReference type="WBParaSite" id="HPLM_0000514601-mRNA-1"/>
    </source>
</evidence>
<accession>A0A0N4W5C0</accession>
<proteinExistence type="predicted"/>
<dbReference type="AlphaFoldDB" id="A0A0N4W5C0"/>
<dbReference type="EMBL" id="UZAF01016294">
    <property type="protein sequence ID" value="VDO25007.1"/>
    <property type="molecule type" value="Genomic_DNA"/>
</dbReference>
<dbReference type="OrthoDB" id="5863648at2759"/>
<reference evidence="3" key="1">
    <citation type="submission" date="2017-02" db="UniProtKB">
        <authorList>
            <consortium name="WormBaseParasite"/>
        </authorList>
    </citation>
    <scope>IDENTIFICATION</scope>
</reference>
<sequence length="85" mass="9759">MCSLIAVRQGVLTRAQNRLTRILETHTGLLSLNKETCDIIEMQKLFKKTKASYLLEMQKVKEAMDRYAQAIDSADEFHSKTDLLN</sequence>
<evidence type="ECO:0000313" key="1">
    <source>
        <dbReference type="EMBL" id="VDO25007.1"/>
    </source>
</evidence>
<name>A0A0N4W5C0_HAEPC</name>
<dbReference type="Proteomes" id="UP000268014">
    <property type="component" value="Unassembled WGS sequence"/>
</dbReference>
<evidence type="ECO:0000313" key="2">
    <source>
        <dbReference type="Proteomes" id="UP000268014"/>
    </source>
</evidence>
<keyword evidence="2" id="KW-1185">Reference proteome</keyword>
<gene>
    <name evidence="1" type="ORF">HPLM_LOCUS5138</name>
</gene>
<protein>
    <submittedName>
        <fullName evidence="3">AH domain-containing protein</fullName>
    </submittedName>
</protein>
<organism evidence="3">
    <name type="scientific">Haemonchus placei</name>
    <name type="common">Barber's pole worm</name>
    <dbReference type="NCBI Taxonomy" id="6290"/>
    <lineage>
        <taxon>Eukaryota</taxon>
        <taxon>Metazoa</taxon>
        <taxon>Ecdysozoa</taxon>
        <taxon>Nematoda</taxon>
        <taxon>Chromadorea</taxon>
        <taxon>Rhabditida</taxon>
        <taxon>Rhabditina</taxon>
        <taxon>Rhabditomorpha</taxon>
        <taxon>Strongyloidea</taxon>
        <taxon>Trichostrongylidae</taxon>
        <taxon>Haemonchus</taxon>
    </lineage>
</organism>
<reference evidence="1 2" key="2">
    <citation type="submission" date="2018-11" db="EMBL/GenBank/DDBJ databases">
        <authorList>
            <consortium name="Pathogen Informatics"/>
        </authorList>
    </citation>
    <scope>NUCLEOTIDE SEQUENCE [LARGE SCALE GENOMIC DNA]</scope>
    <source>
        <strain evidence="1 2">MHpl1</strain>
    </source>
</reference>
<dbReference type="WBParaSite" id="HPLM_0000514601-mRNA-1">
    <property type="protein sequence ID" value="HPLM_0000514601-mRNA-1"/>
    <property type="gene ID" value="HPLM_0000514601"/>
</dbReference>